<proteinExistence type="predicted"/>
<accession>A0A9N9Q3R5</accession>
<feature type="compositionally biased region" description="Polar residues" evidence="1">
    <location>
        <begin position="289"/>
        <end position="301"/>
    </location>
</feature>
<dbReference type="AlphaFoldDB" id="A0A9N9Q3R5"/>
<feature type="region of interest" description="Disordered" evidence="1">
    <location>
        <begin position="223"/>
        <end position="249"/>
    </location>
</feature>
<evidence type="ECO:0000313" key="3">
    <source>
        <dbReference type="Proteomes" id="UP000701801"/>
    </source>
</evidence>
<protein>
    <submittedName>
        <fullName evidence="2">Uncharacterized protein</fullName>
    </submittedName>
</protein>
<name>A0A9N9Q3R5_9HELO</name>
<evidence type="ECO:0000313" key="2">
    <source>
        <dbReference type="EMBL" id="CAG8974069.1"/>
    </source>
</evidence>
<feature type="region of interest" description="Disordered" evidence="1">
    <location>
        <begin position="270"/>
        <end position="332"/>
    </location>
</feature>
<organism evidence="2 3">
    <name type="scientific">Hymenoscyphus albidus</name>
    <dbReference type="NCBI Taxonomy" id="595503"/>
    <lineage>
        <taxon>Eukaryota</taxon>
        <taxon>Fungi</taxon>
        <taxon>Dikarya</taxon>
        <taxon>Ascomycota</taxon>
        <taxon>Pezizomycotina</taxon>
        <taxon>Leotiomycetes</taxon>
        <taxon>Helotiales</taxon>
        <taxon>Helotiaceae</taxon>
        <taxon>Hymenoscyphus</taxon>
    </lineage>
</organism>
<dbReference type="OrthoDB" id="10312900at2759"/>
<gene>
    <name evidence="2" type="ORF">HYALB_00009571</name>
</gene>
<keyword evidence="3" id="KW-1185">Reference proteome</keyword>
<comment type="caution">
    <text evidence="2">The sequence shown here is derived from an EMBL/GenBank/DDBJ whole genome shotgun (WGS) entry which is preliminary data.</text>
</comment>
<sequence>MSYQKEESWIQEFTTLNDLDMSDEVSVDLSELTTPEPENEVHVTSYDEENTKTDDDIDTGALIWFSNNMGLAWSAMMEDGIGRHLNSIWYSDGPEEAERLQNFLEDGVDTTMTTTNNLSNISVHPNFLNAGLAWSLFMDGNIDHITNERINNNGPGEAQRLQSFLEGGVEESTSNDATGAIPPDFDSNDPDWSHFVDDDIGSFIDNRLATNGPGEAQRLETFFHEGDDKNERKPAVEPAVEPEVEPEHSVDLSSFQFNFESTYQLPDDTHCTGTPNCPLHPNTADDLENSSTTSGDSSQDYEQTRKRKTSPVDFSDDDEEPHTARKARTREKIEQPIERPWLLIEKKQHLMRLMKELQALDQKFEAGYLSREEASQEHADRNWYDKRAQKYIKKSNCVIIEIKIESEMYMVLQDLYGLGTDRPDWLAAFWEPDKEDPAGADETE</sequence>
<reference evidence="2" key="1">
    <citation type="submission" date="2021-07" db="EMBL/GenBank/DDBJ databases">
        <authorList>
            <person name="Durling M."/>
        </authorList>
    </citation>
    <scope>NUCLEOTIDE SEQUENCE</scope>
</reference>
<dbReference type="Proteomes" id="UP000701801">
    <property type="component" value="Unassembled WGS sequence"/>
</dbReference>
<dbReference type="EMBL" id="CAJVRM010000090">
    <property type="protein sequence ID" value="CAG8974069.1"/>
    <property type="molecule type" value="Genomic_DNA"/>
</dbReference>
<evidence type="ECO:0000256" key="1">
    <source>
        <dbReference type="SAM" id="MobiDB-lite"/>
    </source>
</evidence>
<feature type="compositionally biased region" description="Basic and acidic residues" evidence="1">
    <location>
        <begin position="223"/>
        <end position="235"/>
    </location>
</feature>